<evidence type="ECO:0000256" key="7">
    <source>
        <dbReference type="PIRSR" id="PIRSR006019-2"/>
    </source>
</evidence>
<dbReference type="InterPro" id="IPR035105">
    <property type="entry name" value="Deoxycytidylate_deaminase_dom"/>
</dbReference>
<dbReference type="PIRSF" id="PIRSF006019">
    <property type="entry name" value="dCMP_deaminase"/>
    <property type="match status" value="1"/>
</dbReference>
<dbReference type="GO" id="GO:0008270">
    <property type="term" value="F:zinc ion binding"/>
    <property type="evidence" value="ECO:0007669"/>
    <property type="project" value="InterPro"/>
</dbReference>
<feature type="binding site" evidence="7">
    <location>
        <position position="75"/>
    </location>
    <ligand>
        <name>Zn(2+)</name>
        <dbReference type="ChEBI" id="CHEBI:29105"/>
        <note>catalytic</note>
    </ligand>
</feature>
<dbReference type="PROSITE" id="PS00903">
    <property type="entry name" value="CYT_DCMP_DEAMINASES_1"/>
    <property type="match status" value="1"/>
</dbReference>
<gene>
    <name evidence="9" type="ORF">P0M35_01195</name>
</gene>
<dbReference type="PROSITE" id="PS51747">
    <property type="entry name" value="CYT_DCMP_DEAMINASES_2"/>
    <property type="match status" value="1"/>
</dbReference>
<evidence type="ECO:0000256" key="1">
    <source>
        <dbReference type="ARBA" id="ARBA00001947"/>
    </source>
</evidence>
<feature type="domain" description="CMP/dCMP-type deaminase" evidence="8">
    <location>
        <begin position="10"/>
        <end position="136"/>
    </location>
</feature>
<dbReference type="CDD" id="cd01286">
    <property type="entry name" value="deoxycytidylate_deaminase"/>
    <property type="match status" value="1"/>
</dbReference>
<evidence type="ECO:0000259" key="8">
    <source>
        <dbReference type="PROSITE" id="PS51747"/>
    </source>
</evidence>
<keyword evidence="10" id="KW-1185">Reference proteome</keyword>
<evidence type="ECO:0000256" key="3">
    <source>
        <dbReference type="ARBA" id="ARBA00022723"/>
    </source>
</evidence>
<dbReference type="PANTHER" id="PTHR11086:SF18">
    <property type="entry name" value="DEOXYCYTIDYLATE DEAMINASE"/>
    <property type="match status" value="1"/>
</dbReference>
<reference evidence="9" key="1">
    <citation type="submission" date="2023-03" db="EMBL/GenBank/DDBJ databases">
        <title>Stygiobacter electus gen. nov., sp. nov., facultatively anaerobic thermotolerant bacterium of the class Ignavibacteria from a well of Yessentuki mineral water deposit.</title>
        <authorList>
            <person name="Podosokorskaya O.A."/>
            <person name="Elcheninov A.G."/>
            <person name="Petrova N.F."/>
            <person name="Zavarzina D.G."/>
            <person name="Kublanov I.V."/>
            <person name="Merkel A.Y."/>
        </authorList>
    </citation>
    <scope>NUCLEOTIDE SEQUENCE</scope>
    <source>
        <strain evidence="9">09-Me</strain>
    </source>
</reference>
<organism evidence="9 10">
    <name type="scientific">Stygiobacter electus</name>
    <dbReference type="NCBI Taxonomy" id="3032292"/>
    <lineage>
        <taxon>Bacteria</taxon>
        <taxon>Pseudomonadati</taxon>
        <taxon>Ignavibacteriota</taxon>
        <taxon>Ignavibacteria</taxon>
        <taxon>Ignavibacteriales</taxon>
        <taxon>Melioribacteraceae</taxon>
        <taxon>Stygiobacter</taxon>
    </lineage>
</organism>
<evidence type="ECO:0000256" key="6">
    <source>
        <dbReference type="PIRSR" id="PIRSR006019-1"/>
    </source>
</evidence>
<dbReference type="GO" id="GO:0005737">
    <property type="term" value="C:cytoplasm"/>
    <property type="evidence" value="ECO:0007669"/>
    <property type="project" value="TreeGrafter"/>
</dbReference>
<dbReference type="InterPro" id="IPR016192">
    <property type="entry name" value="APOBEC/CMP_deaminase_Zn-bd"/>
</dbReference>
<comment type="cofactor">
    <cofactor evidence="1 7">
        <name>Zn(2+)</name>
        <dbReference type="ChEBI" id="CHEBI:29105"/>
    </cofactor>
</comment>
<name>A0AAE3NXW8_9BACT</name>
<proteinExistence type="inferred from homology"/>
<dbReference type="EMBL" id="JARGDL010000001">
    <property type="protein sequence ID" value="MDF1610752.1"/>
    <property type="molecule type" value="Genomic_DNA"/>
</dbReference>
<evidence type="ECO:0000256" key="5">
    <source>
        <dbReference type="ARBA" id="ARBA00022833"/>
    </source>
</evidence>
<keyword evidence="4" id="KW-0378">Hydrolase</keyword>
<feature type="binding site" evidence="7">
    <location>
        <position position="106"/>
    </location>
    <ligand>
        <name>Zn(2+)</name>
        <dbReference type="ChEBI" id="CHEBI:29105"/>
        <note>catalytic</note>
    </ligand>
</feature>
<dbReference type="InterPro" id="IPR016193">
    <property type="entry name" value="Cytidine_deaminase-like"/>
</dbReference>
<comment type="caution">
    <text evidence="9">The sequence shown here is derived from an EMBL/GenBank/DDBJ whole genome shotgun (WGS) entry which is preliminary data.</text>
</comment>
<comment type="similarity">
    <text evidence="2">Belongs to the cytidine and deoxycytidylate deaminase family.</text>
</comment>
<feature type="active site" description="Proton donor" evidence="6">
    <location>
        <position position="77"/>
    </location>
</feature>
<dbReference type="AlphaFoldDB" id="A0AAE3NXW8"/>
<dbReference type="GO" id="GO:0006220">
    <property type="term" value="P:pyrimidine nucleotide metabolic process"/>
    <property type="evidence" value="ECO:0007669"/>
    <property type="project" value="InterPro"/>
</dbReference>
<dbReference type="PANTHER" id="PTHR11086">
    <property type="entry name" value="DEOXYCYTIDYLATE DEAMINASE-RELATED"/>
    <property type="match status" value="1"/>
</dbReference>
<keyword evidence="3 7" id="KW-0479">Metal-binding</keyword>
<dbReference type="InterPro" id="IPR016473">
    <property type="entry name" value="dCMP_deaminase"/>
</dbReference>
<dbReference type="InterPro" id="IPR015517">
    <property type="entry name" value="dCMP_deaminase-rel"/>
</dbReference>
<sequence length="165" mass="18667">MRKKKSKRPSWDEYFLKVAMLVSERATCPRMHCGCVLVRDKRILSTGYNGSIPGDGHCEDEGCWIVDNHCVRTIHAEMNALLQCSIHGVSTKDATAYITNMPCTNCAKALIAAGIKEIVIFSDYHDTMAEKFFDIANVKIKRLPMPDKNINYDLKNYSSAKKFNK</sequence>
<evidence type="ECO:0000313" key="9">
    <source>
        <dbReference type="EMBL" id="MDF1610752.1"/>
    </source>
</evidence>
<evidence type="ECO:0000256" key="2">
    <source>
        <dbReference type="ARBA" id="ARBA00006576"/>
    </source>
</evidence>
<dbReference type="GO" id="GO:0004132">
    <property type="term" value="F:dCMP deaminase activity"/>
    <property type="evidence" value="ECO:0007669"/>
    <property type="project" value="InterPro"/>
</dbReference>
<protein>
    <submittedName>
        <fullName evidence="9">Deaminase</fullName>
    </submittedName>
</protein>
<evidence type="ECO:0000256" key="4">
    <source>
        <dbReference type="ARBA" id="ARBA00022801"/>
    </source>
</evidence>
<dbReference type="Pfam" id="PF00383">
    <property type="entry name" value="dCMP_cyt_deam_1"/>
    <property type="match status" value="1"/>
</dbReference>
<dbReference type="Gene3D" id="3.40.140.10">
    <property type="entry name" value="Cytidine Deaminase, domain 2"/>
    <property type="match status" value="1"/>
</dbReference>
<dbReference type="InterPro" id="IPR002125">
    <property type="entry name" value="CMP_dCMP_dom"/>
</dbReference>
<accession>A0AAE3NXW8</accession>
<evidence type="ECO:0000313" key="10">
    <source>
        <dbReference type="Proteomes" id="UP001221302"/>
    </source>
</evidence>
<dbReference type="SUPFAM" id="SSF53927">
    <property type="entry name" value="Cytidine deaminase-like"/>
    <property type="match status" value="1"/>
</dbReference>
<dbReference type="RefSeq" id="WP_321534517.1">
    <property type="nucleotide sequence ID" value="NZ_JARGDL010000001.1"/>
</dbReference>
<keyword evidence="5 7" id="KW-0862">Zinc</keyword>
<feature type="binding site" evidence="7">
    <location>
        <position position="103"/>
    </location>
    <ligand>
        <name>Zn(2+)</name>
        <dbReference type="ChEBI" id="CHEBI:29105"/>
        <note>catalytic</note>
    </ligand>
</feature>
<dbReference type="Proteomes" id="UP001221302">
    <property type="component" value="Unassembled WGS sequence"/>
</dbReference>